<dbReference type="OrthoDB" id="203634at2157"/>
<comment type="caution">
    <text evidence="1">The sequence shown here is derived from an EMBL/GenBank/DDBJ whole genome shotgun (WGS) entry which is preliminary data.</text>
</comment>
<dbReference type="STRING" id="301967.A6E15_19265"/>
<accession>A0A1S8AQV2</accession>
<dbReference type="RefSeq" id="WP_076148840.1">
    <property type="nucleotide sequence ID" value="NZ_LWLN01000003.1"/>
</dbReference>
<evidence type="ECO:0000313" key="1">
    <source>
        <dbReference type="EMBL" id="OLZ39105.1"/>
    </source>
</evidence>
<organism evidence="1 2">
    <name type="scientific">Natrinema saccharevitans</name>
    <dbReference type="NCBI Taxonomy" id="301967"/>
    <lineage>
        <taxon>Archaea</taxon>
        <taxon>Methanobacteriati</taxon>
        <taxon>Methanobacteriota</taxon>
        <taxon>Stenosarchaea group</taxon>
        <taxon>Halobacteria</taxon>
        <taxon>Halobacteriales</taxon>
        <taxon>Natrialbaceae</taxon>
        <taxon>Natrinema</taxon>
    </lineage>
</organism>
<evidence type="ECO:0000313" key="2">
    <source>
        <dbReference type="Proteomes" id="UP000189370"/>
    </source>
</evidence>
<dbReference type="AlphaFoldDB" id="A0A1S8AQV2"/>
<gene>
    <name evidence="1" type="ORF">A6E15_19265</name>
</gene>
<dbReference type="EMBL" id="LWLN01000003">
    <property type="protein sequence ID" value="OLZ39105.1"/>
    <property type="molecule type" value="Genomic_DNA"/>
</dbReference>
<keyword evidence="2" id="KW-1185">Reference proteome</keyword>
<protein>
    <submittedName>
        <fullName evidence="1">Uncharacterized protein</fullName>
    </submittedName>
</protein>
<dbReference type="Proteomes" id="UP000189370">
    <property type="component" value="Unassembled WGS sequence"/>
</dbReference>
<reference evidence="2" key="1">
    <citation type="submission" date="2016-04" db="EMBL/GenBank/DDBJ databases">
        <authorList>
            <person name="Chen S.-C."/>
            <person name="Lai M.-C."/>
        </authorList>
    </citation>
    <scope>NUCLEOTIDE SEQUENCE [LARGE SCALE GENOMIC DNA]</scope>
    <source>
        <strain evidence="2">AB14</strain>
    </source>
</reference>
<proteinExistence type="predicted"/>
<name>A0A1S8AQV2_9EURY</name>
<sequence>MDFDHTDRQEDRDLTDATQYPIAVVADGDEYVATQDCTTLEARGFSPAEAIANFAMAVDATEGKQVIADE</sequence>